<evidence type="ECO:0000256" key="1">
    <source>
        <dbReference type="SAM" id="Coils"/>
    </source>
</evidence>
<dbReference type="PANTHER" id="PTHR32114">
    <property type="entry name" value="ABC TRANSPORTER ABCH.3"/>
    <property type="match status" value="1"/>
</dbReference>
<reference evidence="2" key="1">
    <citation type="submission" date="2018-05" db="EMBL/GenBank/DDBJ databases">
        <authorList>
            <person name="Lanie J.A."/>
            <person name="Ng W.-L."/>
            <person name="Kazmierczak K.M."/>
            <person name="Andrzejewski T.M."/>
            <person name="Davidsen T.M."/>
            <person name="Wayne K.J."/>
            <person name="Tettelin H."/>
            <person name="Glass J.I."/>
            <person name="Rusch D."/>
            <person name="Podicherti R."/>
            <person name="Tsui H.-C.T."/>
            <person name="Winkler M.E."/>
        </authorList>
    </citation>
    <scope>NUCLEOTIDE SEQUENCE</scope>
</reference>
<dbReference type="InterPro" id="IPR027417">
    <property type="entry name" value="P-loop_NTPase"/>
</dbReference>
<feature type="coiled-coil region" evidence="1">
    <location>
        <begin position="1"/>
        <end position="63"/>
    </location>
</feature>
<protein>
    <recommendedName>
        <fullName evidence="3">SMC family ATPase</fullName>
    </recommendedName>
</protein>
<dbReference type="Gene3D" id="3.40.50.300">
    <property type="entry name" value="P-loop containing nucleotide triphosphate hydrolases"/>
    <property type="match status" value="1"/>
</dbReference>
<evidence type="ECO:0008006" key="3">
    <source>
        <dbReference type="Google" id="ProtNLM"/>
    </source>
</evidence>
<name>A0A382QZR8_9ZZZZ</name>
<sequence length="232" mass="26604">IDKKLEENQSQLERLRKERDELLQQQGALKTLCARGVELARERDKLREELKDAQQQIWFYQRLDEAFGKDGIQALIIENAVPQIEKEANAILSQLTDNRIQIAFESLRDLKKGGTRETLDVKISDEIGERSYHLYSGGEAFRTDFALRIALSKVLAMRSGTRLRTLFIDEGFGTQDQQGLEQLVEAIQIISRDFDKVLVVTHLEQLKAAFPVQIEVTKHPDLGSRFEIMQHG</sequence>
<evidence type="ECO:0000313" key="2">
    <source>
        <dbReference type="EMBL" id="SVC90994.1"/>
    </source>
</evidence>
<dbReference type="SUPFAM" id="SSF52540">
    <property type="entry name" value="P-loop containing nucleoside triphosphate hydrolases"/>
    <property type="match status" value="1"/>
</dbReference>
<dbReference type="EMBL" id="UINC01118100">
    <property type="protein sequence ID" value="SVC90994.1"/>
    <property type="molecule type" value="Genomic_DNA"/>
</dbReference>
<keyword evidence="1" id="KW-0175">Coiled coil</keyword>
<dbReference type="Pfam" id="PF13558">
    <property type="entry name" value="SbcC_Walker_B"/>
    <property type="match status" value="1"/>
</dbReference>
<proteinExistence type="predicted"/>
<gene>
    <name evidence="2" type="ORF">METZ01_LOCUS343848</name>
</gene>
<feature type="non-terminal residue" evidence="2">
    <location>
        <position position="1"/>
    </location>
</feature>
<organism evidence="2">
    <name type="scientific">marine metagenome</name>
    <dbReference type="NCBI Taxonomy" id="408172"/>
    <lineage>
        <taxon>unclassified sequences</taxon>
        <taxon>metagenomes</taxon>
        <taxon>ecological metagenomes</taxon>
    </lineage>
</organism>
<dbReference type="PANTHER" id="PTHR32114:SF2">
    <property type="entry name" value="ABC TRANSPORTER ABCH.3"/>
    <property type="match status" value="1"/>
</dbReference>
<accession>A0A382QZR8</accession>
<dbReference type="AlphaFoldDB" id="A0A382QZR8"/>